<accession>A0A1I7EGT4</accession>
<dbReference type="OrthoDB" id="8450256at2"/>
<dbReference type="AlphaFoldDB" id="A0A1I7EGT4"/>
<reference evidence="1 2" key="1">
    <citation type="submission" date="2016-10" db="EMBL/GenBank/DDBJ databases">
        <authorList>
            <person name="de Groot N.N."/>
        </authorList>
    </citation>
    <scope>NUCLEOTIDE SEQUENCE [LARGE SCALE GENOMIC DNA]</scope>
    <source>
        <strain evidence="1 2">LMG 27731</strain>
    </source>
</reference>
<organism evidence="1 2">
    <name type="scientific">Paraburkholderia aspalathi</name>
    <dbReference type="NCBI Taxonomy" id="1324617"/>
    <lineage>
        <taxon>Bacteria</taxon>
        <taxon>Pseudomonadati</taxon>
        <taxon>Pseudomonadota</taxon>
        <taxon>Betaproteobacteria</taxon>
        <taxon>Burkholderiales</taxon>
        <taxon>Burkholderiaceae</taxon>
        <taxon>Paraburkholderia</taxon>
    </lineage>
</organism>
<dbReference type="Pfam" id="PF20355">
    <property type="entry name" value="DUF6650"/>
    <property type="match status" value="1"/>
</dbReference>
<dbReference type="Proteomes" id="UP000198844">
    <property type="component" value="Unassembled WGS sequence"/>
</dbReference>
<name>A0A1I7EGT4_9BURK</name>
<evidence type="ECO:0000313" key="1">
    <source>
        <dbReference type="EMBL" id="SFU23147.1"/>
    </source>
</evidence>
<proteinExistence type="predicted"/>
<protein>
    <submittedName>
        <fullName evidence="1">Uncharacterized protein</fullName>
    </submittedName>
</protein>
<sequence>MRFMEIVSRITGFSVPVFGIQWNPTETERAVARRVLTFLEDRRVLYVPSEMEVPSHCVESILRIREFLTFELGNLNSAAEIATSLQAMRAACRKFLTTVNANDRAPVIYGAERGHYASWIFNGAVGELRGVFGIHIALLAAKHGLDIEDELATIIPAAAEDE</sequence>
<dbReference type="RefSeq" id="WP_093640317.1">
    <property type="nucleotide sequence ID" value="NZ_FPBH01000020.1"/>
</dbReference>
<dbReference type="InterPro" id="IPR046592">
    <property type="entry name" value="DUF6650"/>
</dbReference>
<evidence type="ECO:0000313" key="2">
    <source>
        <dbReference type="Proteomes" id="UP000198844"/>
    </source>
</evidence>
<gene>
    <name evidence="1" type="ORF">SAMN05192563_102036</name>
</gene>
<dbReference type="EMBL" id="FPBH01000020">
    <property type="protein sequence ID" value="SFU23147.1"/>
    <property type="molecule type" value="Genomic_DNA"/>
</dbReference>